<evidence type="ECO:0000256" key="1">
    <source>
        <dbReference type="ARBA" id="ARBA00001933"/>
    </source>
</evidence>
<dbReference type="RefSeq" id="WP_344091370.1">
    <property type="nucleotide sequence ID" value="NZ_BAAAOG010000001.1"/>
</dbReference>
<accession>A0ABP5BLG4</accession>
<reference evidence="10" key="1">
    <citation type="journal article" date="2019" name="Int. J. Syst. Evol. Microbiol.">
        <title>The Global Catalogue of Microorganisms (GCM) 10K type strain sequencing project: providing services to taxonomists for standard genome sequencing and annotation.</title>
        <authorList>
            <consortium name="The Broad Institute Genomics Platform"/>
            <consortium name="The Broad Institute Genome Sequencing Center for Infectious Disease"/>
            <person name="Wu L."/>
            <person name="Ma J."/>
        </authorList>
    </citation>
    <scope>NUCLEOTIDE SEQUENCE [LARGE SCALE GENOMIC DNA]</scope>
    <source>
        <strain evidence="10">JCM 14901</strain>
    </source>
</reference>
<keyword evidence="3" id="KW-0028">Amino-acid biosynthesis</keyword>
<dbReference type="InterPro" id="IPR005814">
    <property type="entry name" value="Aminotrans_3"/>
</dbReference>
<dbReference type="PROSITE" id="PS00600">
    <property type="entry name" value="AA_TRANSFER_CLASS_3"/>
    <property type="match status" value="1"/>
</dbReference>
<dbReference type="InterPro" id="IPR015421">
    <property type="entry name" value="PyrdxlP-dep_Trfase_major"/>
</dbReference>
<dbReference type="PANTHER" id="PTHR11986:SF79">
    <property type="entry name" value="ACETYLORNITHINE AMINOTRANSFERASE, MITOCHONDRIAL"/>
    <property type="match status" value="1"/>
</dbReference>
<organism evidence="9 10">
    <name type="scientific">Microbacterium deminutum</name>
    <dbReference type="NCBI Taxonomy" id="344164"/>
    <lineage>
        <taxon>Bacteria</taxon>
        <taxon>Bacillati</taxon>
        <taxon>Actinomycetota</taxon>
        <taxon>Actinomycetes</taxon>
        <taxon>Micrococcales</taxon>
        <taxon>Microbacteriaceae</taxon>
        <taxon>Microbacterium</taxon>
    </lineage>
</organism>
<comment type="pathway">
    <text evidence="6">Amino-acid biosynthesis.</text>
</comment>
<dbReference type="InterPro" id="IPR049704">
    <property type="entry name" value="Aminotrans_3_PPA_site"/>
</dbReference>
<keyword evidence="4" id="KW-0808">Transferase</keyword>
<dbReference type="InterPro" id="IPR015424">
    <property type="entry name" value="PyrdxlP-dep_Trfase"/>
</dbReference>
<dbReference type="Pfam" id="PF00202">
    <property type="entry name" value="Aminotran_3"/>
    <property type="match status" value="1"/>
</dbReference>
<comment type="similarity">
    <text evidence="7">Belongs to the class-III pyridoxal-phosphate-dependent aminotransferase family.</text>
</comment>
<gene>
    <name evidence="9" type="ORF">GCM10009776_07790</name>
</gene>
<dbReference type="Proteomes" id="UP001499933">
    <property type="component" value="Unassembled WGS sequence"/>
</dbReference>
<dbReference type="InterPro" id="IPR050103">
    <property type="entry name" value="Class-III_PLP-dep_AT"/>
</dbReference>
<proteinExistence type="inferred from homology"/>
<sequence length="425" mass="44542">MSWQEDAGRDLVRSFGERMALFVRGEGAYLWDADGKRYLDFLAGIAVDSLGHAHPAFVEAIASQAATLAHVSNYFATLPQLELAARLKRLAGTGDGGRVYFGNSGAEANEAAFKLARLHGGAERPRILALTDAFHGRTMGTLALTGKPYMQEPFLPMTPGVEFIGSTVEALEAALDDGVAALFVEPIKGEAGVIDLADGYLEAARELTEKHGTLLIIDEIQTGAGRTGEWFAFQHAGITPDAITVAKGIGGGFPIGALITFGSASELFYPGTHGSTFGGNALGTAVASAVLAEIEHEDLVRNAAERGRQLRDAIAAIDTTLVDGCRGKGLLIGVGLRHPVAKAVVAAAQEHGLVINAPNDETIRLVPALNIGDVEIDEFVALFTAALHTVEHALMLDDAPSLPSADAHDMEVSASAASSDRGESR</sequence>
<evidence type="ECO:0000256" key="4">
    <source>
        <dbReference type="ARBA" id="ARBA00022679"/>
    </source>
</evidence>
<evidence type="ECO:0000256" key="3">
    <source>
        <dbReference type="ARBA" id="ARBA00022605"/>
    </source>
</evidence>
<evidence type="ECO:0000313" key="9">
    <source>
        <dbReference type="EMBL" id="GAA1948223.1"/>
    </source>
</evidence>
<dbReference type="Gene3D" id="3.40.640.10">
    <property type="entry name" value="Type I PLP-dependent aspartate aminotransferase-like (Major domain)"/>
    <property type="match status" value="1"/>
</dbReference>
<evidence type="ECO:0000313" key="10">
    <source>
        <dbReference type="Proteomes" id="UP001499933"/>
    </source>
</evidence>
<comment type="caution">
    <text evidence="9">The sequence shown here is derived from an EMBL/GenBank/DDBJ whole genome shotgun (WGS) entry which is preliminary data.</text>
</comment>
<dbReference type="CDD" id="cd00610">
    <property type="entry name" value="OAT_like"/>
    <property type="match status" value="1"/>
</dbReference>
<evidence type="ECO:0000256" key="6">
    <source>
        <dbReference type="ARBA" id="ARBA00029440"/>
    </source>
</evidence>
<dbReference type="SUPFAM" id="SSF53383">
    <property type="entry name" value="PLP-dependent transferases"/>
    <property type="match status" value="1"/>
</dbReference>
<dbReference type="NCBIfam" id="NF002874">
    <property type="entry name" value="PRK03244.1"/>
    <property type="match status" value="1"/>
</dbReference>
<evidence type="ECO:0000256" key="7">
    <source>
        <dbReference type="RuleBase" id="RU003560"/>
    </source>
</evidence>
<feature type="region of interest" description="Disordered" evidence="8">
    <location>
        <begin position="405"/>
        <end position="425"/>
    </location>
</feature>
<protein>
    <submittedName>
        <fullName evidence="9">Acetylornithine transaminase</fullName>
    </submittedName>
</protein>
<evidence type="ECO:0000256" key="8">
    <source>
        <dbReference type="SAM" id="MobiDB-lite"/>
    </source>
</evidence>
<dbReference type="PANTHER" id="PTHR11986">
    <property type="entry name" value="AMINOTRANSFERASE CLASS III"/>
    <property type="match status" value="1"/>
</dbReference>
<evidence type="ECO:0000256" key="2">
    <source>
        <dbReference type="ARBA" id="ARBA00022576"/>
    </source>
</evidence>
<dbReference type="EMBL" id="BAAAOG010000001">
    <property type="protein sequence ID" value="GAA1948223.1"/>
    <property type="molecule type" value="Genomic_DNA"/>
</dbReference>
<dbReference type="InterPro" id="IPR015422">
    <property type="entry name" value="PyrdxlP-dep_Trfase_small"/>
</dbReference>
<keyword evidence="5 7" id="KW-0663">Pyridoxal phosphate</keyword>
<dbReference type="NCBIfam" id="TIGR00707">
    <property type="entry name" value="argD"/>
    <property type="match status" value="1"/>
</dbReference>
<keyword evidence="2" id="KW-0032">Aminotransferase</keyword>
<evidence type="ECO:0000256" key="5">
    <source>
        <dbReference type="ARBA" id="ARBA00022898"/>
    </source>
</evidence>
<dbReference type="NCBIfam" id="NF002325">
    <property type="entry name" value="PRK01278.1"/>
    <property type="match status" value="1"/>
</dbReference>
<dbReference type="PIRSF" id="PIRSF000521">
    <property type="entry name" value="Transaminase_4ab_Lys_Orn"/>
    <property type="match status" value="1"/>
</dbReference>
<keyword evidence="10" id="KW-1185">Reference proteome</keyword>
<dbReference type="InterPro" id="IPR004636">
    <property type="entry name" value="AcOrn/SuccOrn_fam"/>
</dbReference>
<name>A0ABP5BLG4_9MICO</name>
<comment type="cofactor">
    <cofactor evidence="1">
        <name>pyridoxal 5'-phosphate</name>
        <dbReference type="ChEBI" id="CHEBI:597326"/>
    </cofactor>
</comment>
<dbReference type="Gene3D" id="3.90.1150.10">
    <property type="entry name" value="Aspartate Aminotransferase, domain 1"/>
    <property type="match status" value="1"/>
</dbReference>